<dbReference type="EMBL" id="GBRH01247404">
    <property type="protein sequence ID" value="JAD50491.1"/>
    <property type="molecule type" value="Transcribed_RNA"/>
</dbReference>
<organism evidence="1">
    <name type="scientific">Arundo donax</name>
    <name type="common">Giant reed</name>
    <name type="synonym">Donax arundinaceus</name>
    <dbReference type="NCBI Taxonomy" id="35708"/>
    <lineage>
        <taxon>Eukaryota</taxon>
        <taxon>Viridiplantae</taxon>
        <taxon>Streptophyta</taxon>
        <taxon>Embryophyta</taxon>
        <taxon>Tracheophyta</taxon>
        <taxon>Spermatophyta</taxon>
        <taxon>Magnoliopsida</taxon>
        <taxon>Liliopsida</taxon>
        <taxon>Poales</taxon>
        <taxon>Poaceae</taxon>
        <taxon>PACMAD clade</taxon>
        <taxon>Arundinoideae</taxon>
        <taxon>Arundineae</taxon>
        <taxon>Arundo</taxon>
    </lineage>
</organism>
<accession>A0A0A9AH65</accession>
<protein>
    <submittedName>
        <fullName evidence="1">Uncharacterized protein</fullName>
    </submittedName>
</protein>
<sequence length="43" mass="5097">MMMLFFNDPIKNYVSLKHKIMVSTLKSFDEKLKSQLTSPVRSY</sequence>
<dbReference type="AlphaFoldDB" id="A0A0A9AH65"/>
<reference evidence="1" key="1">
    <citation type="submission" date="2014-09" db="EMBL/GenBank/DDBJ databases">
        <authorList>
            <person name="Magalhaes I.L.F."/>
            <person name="Oliveira U."/>
            <person name="Santos F.R."/>
            <person name="Vidigal T.H.D.A."/>
            <person name="Brescovit A.D."/>
            <person name="Santos A.J."/>
        </authorList>
    </citation>
    <scope>NUCLEOTIDE SEQUENCE</scope>
    <source>
        <tissue evidence="1">Shoot tissue taken approximately 20 cm above the soil surface</tissue>
    </source>
</reference>
<reference evidence="1" key="2">
    <citation type="journal article" date="2015" name="Data Brief">
        <title>Shoot transcriptome of the giant reed, Arundo donax.</title>
        <authorList>
            <person name="Barrero R.A."/>
            <person name="Guerrero F.D."/>
            <person name="Moolhuijzen P."/>
            <person name="Goolsby J.A."/>
            <person name="Tidwell J."/>
            <person name="Bellgard S.E."/>
            <person name="Bellgard M.I."/>
        </authorList>
    </citation>
    <scope>NUCLEOTIDE SEQUENCE</scope>
    <source>
        <tissue evidence="1">Shoot tissue taken approximately 20 cm above the soil surface</tissue>
    </source>
</reference>
<proteinExistence type="predicted"/>
<name>A0A0A9AH65_ARUDO</name>
<evidence type="ECO:0000313" key="1">
    <source>
        <dbReference type="EMBL" id="JAD50491.1"/>
    </source>
</evidence>